<dbReference type="AlphaFoldDB" id="A0A150WYX7"/>
<dbReference type="OrthoDB" id="9816167at2"/>
<accession>A0A150WYX7</accession>
<dbReference type="NCBIfam" id="TIGR04183">
    <property type="entry name" value="Por_Secre_tail"/>
    <property type="match status" value="1"/>
</dbReference>
<name>A0A150WYX7_ROSEK</name>
<dbReference type="EMBL" id="LQZQ01000050">
    <property type="protein sequence ID" value="KYG71626.1"/>
    <property type="molecule type" value="Genomic_DNA"/>
</dbReference>
<evidence type="ECO:0000313" key="3">
    <source>
        <dbReference type="Proteomes" id="UP000075583"/>
    </source>
</evidence>
<dbReference type="RefSeq" id="WP_157716608.1">
    <property type="nucleotide sequence ID" value="NZ_LQZQ01000050.1"/>
</dbReference>
<sequence length="89" mass="10016">MPDGILFSTNYPNPFSTETKIEYSLPSKTGQAKVILYDENGIIVKEYSLDIKGKKGILTISKDNMKSGIYYYAMIVNDQVVGTKKMIVR</sequence>
<proteinExistence type="predicted"/>
<evidence type="ECO:0000313" key="2">
    <source>
        <dbReference type="EMBL" id="KYG71626.1"/>
    </source>
</evidence>
<gene>
    <name evidence="2" type="ORF">MB14_09920</name>
</gene>
<feature type="domain" description="Secretion system C-terminal sorting" evidence="1">
    <location>
        <begin position="11"/>
        <end position="88"/>
    </location>
</feature>
<protein>
    <recommendedName>
        <fullName evidence="1">Secretion system C-terminal sorting domain-containing protein</fullName>
    </recommendedName>
</protein>
<dbReference type="Pfam" id="PF18962">
    <property type="entry name" value="Por_Secre_tail"/>
    <property type="match status" value="1"/>
</dbReference>
<dbReference type="InterPro" id="IPR026444">
    <property type="entry name" value="Secre_tail"/>
</dbReference>
<organism evidence="2 3">
    <name type="scientific">Roseivirga ehrenbergii (strain DSM 102268 / JCM 13514 / KCTC 12282 / NCIMB 14502 / KMM 6017)</name>
    <dbReference type="NCBI Taxonomy" id="279360"/>
    <lineage>
        <taxon>Bacteria</taxon>
        <taxon>Pseudomonadati</taxon>
        <taxon>Bacteroidota</taxon>
        <taxon>Cytophagia</taxon>
        <taxon>Cytophagales</taxon>
        <taxon>Roseivirgaceae</taxon>
        <taxon>Roseivirga</taxon>
    </lineage>
</organism>
<dbReference type="STRING" id="279360.MB14_09920"/>
<keyword evidence="3" id="KW-1185">Reference proteome</keyword>
<comment type="caution">
    <text evidence="2">The sequence shown here is derived from an EMBL/GenBank/DDBJ whole genome shotgun (WGS) entry which is preliminary data.</text>
</comment>
<reference evidence="2" key="1">
    <citation type="submission" date="2016-01" db="EMBL/GenBank/DDBJ databases">
        <title>Genome sequencing of Roseivirga ehrenbergii KMM 6017.</title>
        <authorList>
            <person name="Selvaratnam C."/>
            <person name="Thevarajoo S."/>
            <person name="Goh K.M."/>
            <person name="Ee R."/>
            <person name="Chan K.-G."/>
            <person name="Chong C.S."/>
        </authorList>
    </citation>
    <scope>NUCLEOTIDE SEQUENCE [LARGE SCALE GENOMIC DNA]</scope>
    <source>
        <strain evidence="2">KMM 6017</strain>
    </source>
</reference>
<evidence type="ECO:0000259" key="1">
    <source>
        <dbReference type="Pfam" id="PF18962"/>
    </source>
</evidence>
<dbReference type="Proteomes" id="UP000075583">
    <property type="component" value="Unassembled WGS sequence"/>
</dbReference>